<comment type="caution">
    <text evidence="3">The sequence shown here is derived from an EMBL/GenBank/DDBJ whole genome shotgun (WGS) entry which is preliminary data.</text>
</comment>
<feature type="transmembrane region" description="Helical" evidence="1">
    <location>
        <begin position="69"/>
        <end position="89"/>
    </location>
</feature>
<keyword evidence="1" id="KW-1133">Transmembrane helix</keyword>
<evidence type="ECO:0000313" key="3">
    <source>
        <dbReference type="EMBL" id="KAG8459531.1"/>
    </source>
</evidence>
<evidence type="ECO:0000256" key="1">
    <source>
        <dbReference type="SAM" id="Phobius"/>
    </source>
</evidence>
<evidence type="ECO:0000313" key="4">
    <source>
        <dbReference type="Proteomes" id="UP000751190"/>
    </source>
</evidence>
<feature type="signal peptide" evidence="2">
    <location>
        <begin position="1"/>
        <end position="21"/>
    </location>
</feature>
<keyword evidence="4" id="KW-1185">Reference proteome</keyword>
<evidence type="ECO:0000256" key="2">
    <source>
        <dbReference type="SAM" id="SignalP"/>
    </source>
</evidence>
<name>A0A8J6C5U5_DIALT</name>
<accession>A0A8J6C5U5</accession>
<proteinExistence type="predicted"/>
<gene>
    <name evidence="3" type="ORF">KFE25_012866</name>
</gene>
<dbReference type="EMBL" id="JAGTXO010000040">
    <property type="protein sequence ID" value="KAG8459531.1"/>
    <property type="molecule type" value="Genomic_DNA"/>
</dbReference>
<organism evidence="3 4">
    <name type="scientific">Diacronema lutheri</name>
    <name type="common">Unicellular marine alga</name>
    <name type="synonym">Monochrysis lutheri</name>
    <dbReference type="NCBI Taxonomy" id="2081491"/>
    <lineage>
        <taxon>Eukaryota</taxon>
        <taxon>Haptista</taxon>
        <taxon>Haptophyta</taxon>
        <taxon>Pavlovophyceae</taxon>
        <taxon>Pavlovales</taxon>
        <taxon>Pavlovaceae</taxon>
        <taxon>Diacronema</taxon>
    </lineage>
</organism>
<keyword evidence="1" id="KW-0812">Transmembrane</keyword>
<dbReference type="AlphaFoldDB" id="A0A8J6C5U5"/>
<keyword evidence="1" id="KW-0472">Membrane</keyword>
<dbReference type="Proteomes" id="UP000751190">
    <property type="component" value="Unassembled WGS sequence"/>
</dbReference>
<keyword evidence="2" id="KW-0732">Signal</keyword>
<reference evidence="3" key="1">
    <citation type="submission" date="2021-05" db="EMBL/GenBank/DDBJ databases">
        <title>The genome of the haptophyte Pavlova lutheri (Diacronema luteri, Pavlovales) - a model for lipid biosynthesis in eukaryotic algae.</title>
        <authorList>
            <person name="Hulatt C.J."/>
            <person name="Posewitz M.C."/>
        </authorList>
    </citation>
    <scope>NUCLEOTIDE SEQUENCE</scope>
    <source>
        <strain evidence="3">NIVA-4/92</strain>
    </source>
</reference>
<sequence length="101" mass="10502">MSRFILRVLFAAMCLAAVANAFQGPMLKGSRLARSAVAQTAQPTMVLESAPSQLVEVTNALLAAKETDFGGYTGPAVGLVILGVLLAALTNPYDELKPPGK</sequence>
<protein>
    <submittedName>
        <fullName evidence="3">Uncharacterized protein</fullName>
    </submittedName>
</protein>
<feature type="chain" id="PRO_5035222128" evidence="2">
    <location>
        <begin position="22"/>
        <end position="101"/>
    </location>
</feature>